<dbReference type="Gramene" id="Bo5g040980.1">
    <property type="protein sequence ID" value="Bo5g040980.1"/>
    <property type="gene ID" value="Bo5g040980"/>
</dbReference>
<reference evidence="7 8" key="1">
    <citation type="journal article" date="2014" name="Genome Biol.">
        <title>Transcriptome and methylome profiling reveals relics of genome dominance in the mesopolyploid Brassica oleracea.</title>
        <authorList>
            <person name="Parkin I.A."/>
            <person name="Koh C."/>
            <person name="Tang H."/>
            <person name="Robinson S.J."/>
            <person name="Kagale S."/>
            <person name="Clarke W.E."/>
            <person name="Town C.D."/>
            <person name="Nixon J."/>
            <person name="Krishnakumar V."/>
            <person name="Bidwell S.L."/>
            <person name="Denoeud F."/>
            <person name="Belcram H."/>
            <person name="Links M.G."/>
            <person name="Just J."/>
            <person name="Clarke C."/>
            <person name="Bender T."/>
            <person name="Huebert T."/>
            <person name="Mason A.S."/>
            <person name="Pires J.C."/>
            <person name="Barker G."/>
            <person name="Moore J."/>
            <person name="Walley P.G."/>
            <person name="Manoli S."/>
            <person name="Batley J."/>
            <person name="Edwards D."/>
            <person name="Nelson M.N."/>
            <person name="Wang X."/>
            <person name="Paterson A.H."/>
            <person name="King G."/>
            <person name="Bancroft I."/>
            <person name="Chalhoub B."/>
            <person name="Sharpe A.G."/>
        </authorList>
    </citation>
    <scope>NUCLEOTIDE SEQUENCE</scope>
    <source>
        <strain evidence="7 8">cv. TO1000</strain>
    </source>
</reference>
<name>A0A0D3CCU6_BRAOL</name>
<evidence type="ECO:0000256" key="4">
    <source>
        <dbReference type="PROSITE-ProRule" id="PRU00175"/>
    </source>
</evidence>
<organism evidence="7 8">
    <name type="scientific">Brassica oleracea var. oleracea</name>
    <dbReference type="NCBI Taxonomy" id="109376"/>
    <lineage>
        <taxon>Eukaryota</taxon>
        <taxon>Viridiplantae</taxon>
        <taxon>Streptophyta</taxon>
        <taxon>Embryophyta</taxon>
        <taxon>Tracheophyta</taxon>
        <taxon>Spermatophyta</taxon>
        <taxon>Magnoliopsida</taxon>
        <taxon>eudicotyledons</taxon>
        <taxon>Gunneridae</taxon>
        <taxon>Pentapetalae</taxon>
        <taxon>rosids</taxon>
        <taxon>malvids</taxon>
        <taxon>Brassicales</taxon>
        <taxon>Brassicaceae</taxon>
        <taxon>Brassiceae</taxon>
        <taxon>Brassica</taxon>
    </lineage>
</organism>
<dbReference type="eggNOG" id="ENOG502QQ81">
    <property type="taxonomic scope" value="Eukaryota"/>
</dbReference>
<proteinExistence type="predicted"/>
<dbReference type="PROSITE" id="PS50089">
    <property type="entry name" value="ZF_RING_2"/>
    <property type="match status" value="1"/>
</dbReference>
<keyword evidence="2 3" id="KW-0040">ANK repeat</keyword>
<evidence type="ECO:0000256" key="5">
    <source>
        <dbReference type="SAM" id="MobiDB-lite"/>
    </source>
</evidence>
<dbReference type="SMART" id="SM00248">
    <property type="entry name" value="ANK"/>
    <property type="match status" value="2"/>
</dbReference>
<sequence length="430" mass="47695">MGKKKSKGELLYEQASYNEFQKQVSYDNSESIRALHRQGADLEWMDRKGRTPLIMACRFHELYYVAKTLIELGANVNAYCPARHAGAPLHHAAKRDLFPTVELLLSHGTNPLVLNDDGQTPLENHICLFSGWMREFYGPAYLDSQNQFPSKRVWVVVVPTRSRNPAQPLKLEVVVYDCSLPTAKPRTVMPLWKANLEEPITDQSDISVMIIVNESTILSRWRQRLKRRNEVYTQTHLRLAPSTKGDEQQLKWFCDACKGIPQPRRVFLQTAPSAHHAMSETPNAIHHSVGEESSSTAPPPPPPSSGKASTSVLNSQESVILHEHSPSAPPLTDDHIETLEDGPVHYPTIDSTPVDVPSSSPLPASAEGEKKEDGSSGQCSICLDAPSDVVCVPCGHLAGCMSCLIEIKSNNGRCPVCRAKIDQIIKLYRV</sequence>
<feature type="region of interest" description="Disordered" evidence="5">
    <location>
        <begin position="286"/>
        <end position="374"/>
    </location>
</feature>
<dbReference type="PANTHER" id="PTHR24166">
    <property type="entry name" value="ROLLING PEBBLES, ISOFORM B"/>
    <property type="match status" value="1"/>
</dbReference>
<evidence type="ECO:0000313" key="8">
    <source>
        <dbReference type="Proteomes" id="UP000032141"/>
    </source>
</evidence>
<dbReference type="Gene3D" id="1.25.40.20">
    <property type="entry name" value="Ankyrin repeat-containing domain"/>
    <property type="match status" value="1"/>
</dbReference>
<dbReference type="SUPFAM" id="SSF57850">
    <property type="entry name" value="RING/U-box"/>
    <property type="match status" value="1"/>
</dbReference>
<evidence type="ECO:0000256" key="2">
    <source>
        <dbReference type="ARBA" id="ARBA00023043"/>
    </source>
</evidence>
<feature type="domain" description="RING-type" evidence="6">
    <location>
        <begin position="379"/>
        <end position="418"/>
    </location>
</feature>
<keyword evidence="4" id="KW-0863">Zinc-finger</keyword>
<dbReference type="InterPro" id="IPR001841">
    <property type="entry name" value="Znf_RING"/>
</dbReference>
<evidence type="ECO:0000256" key="3">
    <source>
        <dbReference type="PROSITE-ProRule" id="PRU00023"/>
    </source>
</evidence>
<dbReference type="CDD" id="cd23129">
    <property type="entry name" value="RING-HC_XBAT35-like"/>
    <property type="match status" value="1"/>
</dbReference>
<dbReference type="PANTHER" id="PTHR24166:SF45">
    <property type="entry name" value="E3 UBIQUITIN-PROTEIN LIGASE XBAT35"/>
    <property type="match status" value="1"/>
</dbReference>
<dbReference type="STRING" id="109376.A0A0D3CCU6"/>
<evidence type="ECO:0000259" key="6">
    <source>
        <dbReference type="PROSITE" id="PS50089"/>
    </source>
</evidence>
<dbReference type="InterPro" id="IPR013083">
    <property type="entry name" value="Znf_RING/FYVE/PHD"/>
</dbReference>
<keyword evidence="4" id="KW-0479">Metal-binding</keyword>
<dbReference type="AlphaFoldDB" id="A0A0D3CCU6"/>
<feature type="repeat" description="ANK" evidence="3">
    <location>
        <begin position="84"/>
        <end position="116"/>
    </location>
</feature>
<dbReference type="Gene3D" id="3.30.40.10">
    <property type="entry name" value="Zinc/RING finger domain, C3HC4 (zinc finger)"/>
    <property type="match status" value="1"/>
</dbReference>
<dbReference type="SUPFAM" id="SSF48403">
    <property type="entry name" value="Ankyrin repeat"/>
    <property type="match status" value="1"/>
</dbReference>
<dbReference type="InterPro" id="IPR036770">
    <property type="entry name" value="Ankyrin_rpt-contain_sf"/>
</dbReference>
<dbReference type="EnsemblPlants" id="Bo5g040980.1">
    <property type="protein sequence ID" value="Bo5g040980.1"/>
    <property type="gene ID" value="Bo5g040980"/>
</dbReference>
<dbReference type="PROSITE" id="PS50297">
    <property type="entry name" value="ANK_REP_REGION"/>
    <property type="match status" value="1"/>
</dbReference>
<dbReference type="HOGENOM" id="CLU_027253_2_0_1"/>
<dbReference type="OMA" id="AHHAMSE"/>
<keyword evidence="1" id="KW-0677">Repeat</keyword>
<dbReference type="Pfam" id="PF13920">
    <property type="entry name" value="zf-C3HC4_3"/>
    <property type="match status" value="1"/>
</dbReference>
<dbReference type="GO" id="GO:0008270">
    <property type="term" value="F:zinc ion binding"/>
    <property type="evidence" value="ECO:0007669"/>
    <property type="project" value="UniProtKB-KW"/>
</dbReference>
<keyword evidence="4" id="KW-0862">Zinc</keyword>
<reference evidence="7" key="2">
    <citation type="submission" date="2015-03" db="UniProtKB">
        <authorList>
            <consortium name="EnsemblPlants"/>
        </authorList>
    </citation>
    <scope>IDENTIFICATION</scope>
</reference>
<accession>A0A0D3CCU6</accession>
<feature type="repeat" description="ANK" evidence="3">
    <location>
        <begin position="48"/>
        <end position="81"/>
    </location>
</feature>
<protein>
    <recommendedName>
        <fullName evidence="6">RING-type domain-containing protein</fullName>
    </recommendedName>
</protein>
<keyword evidence="8" id="KW-1185">Reference proteome</keyword>
<dbReference type="SMART" id="SM00184">
    <property type="entry name" value="RING"/>
    <property type="match status" value="1"/>
</dbReference>
<dbReference type="Pfam" id="PF00023">
    <property type="entry name" value="Ank"/>
    <property type="match status" value="2"/>
</dbReference>
<feature type="compositionally biased region" description="Low complexity" evidence="5">
    <location>
        <begin position="350"/>
        <end position="366"/>
    </location>
</feature>
<dbReference type="InterPro" id="IPR002110">
    <property type="entry name" value="Ankyrin_rpt"/>
</dbReference>
<evidence type="ECO:0000313" key="7">
    <source>
        <dbReference type="EnsemblPlants" id="Bo5g040980.1"/>
    </source>
</evidence>
<dbReference type="PROSITE" id="PS50088">
    <property type="entry name" value="ANK_REPEAT"/>
    <property type="match status" value="2"/>
</dbReference>
<dbReference type="InterPro" id="IPR050889">
    <property type="entry name" value="Dendritic_Spine_Reg/Scaffold"/>
</dbReference>
<evidence type="ECO:0000256" key="1">
    <source>
        <dbReference type="ARBA" id="ARBA00022737"/>
    </source>
</evidence>
<dbReference type="Proteomes" id="UP000032141">
    <property type="component" value="Chromosome C5"/>
</dbReference>